<dbReference type="PROSITE" id="PS50297">
    <property type="entry name" value="ANK_REP_REGION"/>
    <property type="match status" value="1"/>
</dbReference>
<sequence length="259" mass="28698">MSSGDDIGERLREAACVGDLTLVAKLEIQGVDLNSKNSMNGWTALHWACKRNHIAVVKYLLERGADKNSKNNDGHVPAQLTSNEEIHQILGASPECEVKNVPLPIVPNYIASPAFPYLKKDRDNETYASFPQSNNTHHTAAGDSRTAHQSVFNNGIADETVLKVRLANSDERDFIEIELPGAQLHFAGLLNLMCTELGVDKNLVGKIRKLPDTIVRKDKDVKRLKHFQELELVLTNKAMSASSRTYSLGPARNNETILY</sequence>
<evidence type="ECO:0000256" key="1">
    <source>
        <dbReference type="PROSITE-ProRule" id="PRU00023"/>
    </source>
</evidence>
<dbReference type="Gene3D" id="1.25.40.20">
    <property type="entry name" value="Ankyrin repeat-containing domain"/>
    <property type="match status" value="1"/>
</dbReference>
<feature type="region of interest" description="Disordered" evidence="2">
    <location>
        <begin position="126"/>
        <end position="145"/>
    </location>
</feature>
<evidence type="ECO:0000256" key="2">
    <source>
        <dbReference type="SAM" id="MobiDB-lite"/>
    </source>
</evidence>
<dbReference type="SMART" id="SM00248">
    <property type="entry name" value="ANK"/>
    <property type="match status" value="1"/>
</dbReference>
<dbReference type="EMBL" id="HACG01020903">
    <property type="protein sequence ID" value="CEK67768.1"/>
    <property type="molecule type" value="Transcribed_RNA"/>
</dbReference>
<proteinExistence type="predicted"/>
<dbReference type="SUPFAM" id="SSF48403">
    <property type="entry name" value="Ankyrin repeat"/>
    <property type="match status" value="1"/>
</dbReference>
<feature type="repeat" description="ANK" evidence="1">
    <location>
        <begin position="40"/>
        <end position="72"/>
    </location>
</feature>
<dbReference type="PANTHER" id="PTHR24192:SF3">
    <property type="entry name" value="ANKYRIN REPEAT DOMAIN 40"/>
    <property type="match status" value="1"/>
</dbReference>
<gene>
    <name evidence="3" type="primary">ORF63826</name>
</gene>
<dbReference type="PROSITE" id="PS50088">
    <property type="entry name" value="ANK_REPEAT"/>
    <property type="match status" value="1"/>
</dbReference>
<keyword evidence="1" id="KW-0040">ANK repeat</keyword>
<evidence type="ECO:0000313" key="3">
    <source>
        <dbReference type="EMBL" id="CEK67768.1"/>
    </source>
</evidence>
<organism evidence="3">
    <name type="scientific">Arion vulgaris</name>
    <dbReference type="NCBI Taxonomy" id="1028688"/>
    <lineage>
        <taxon>Eukaryota</taxon>
        <taxon>Metazoa</taxon>
        <taxon>Spiralia</taxon>
        <taxon>Lophotrochozoa</taxon>
        <taxon>Mollusca</taxon>
        <taxon>Gastropoda</taxon>
        <taxon>Heterobranchia</taxon>
        <taxon>Euthyneura</taxon>
        <taxon>Panpulmonata</taxon>
        <taxon>Eupulmonata</taxon>
        <taxon>Stylommatophora</taxon>
        <taxon>Helicina</taxon>
        <taxon>Arionoidea</taxon>
        <taxon>Arionidae</taxon>
        <taxon>Arion</taxon>
    </lineage>
</organism>
<dbReference type="Pfam" id="PF12796">
    <property type="entry name" value="Ank_2"/>
    <property type="match status" value="1"/>
</dbReference>
<dbReference type="PANTHER" id="PTHR24192">
    <property type="entry name" value="ANKYRIN REPEAT DOMAIN 40"/>
    <property type="match status" value="1"/>
</dbReference>
<dbReference type="InterPro" id="IPR002110">
    <property type="entry name" value="Ankyrin_rpt"/>
</dbReference>
<dbReference type="InterPro" id="IPR036770">
    <property type="entry name" value="Ankyrin_rpt-contain_sf"/>
</dbReference>
<dbReference type="InterPro" id="IPR039195">
    <property type="entry name" value="ANKRD40"/>
</dbReference>
<protein>
    <submittedName>
        <fullName evidence="3">Uncharacterized protein</fullName>
    </submittedName>
</protein>
<accession>A0A0B6ZGT1</accession>
<dbReference type="AlphaFoldDB" id="A0A0B6ZGT1"/>
<reference evidence="3" key="1">
    <citation type="submission" date="2014-12" db="EMBL/GenBank/DDBJ databases">
        <title>Insight into the proteome of Arion vulgaris.</title>
        <authorList>
            <person name="Aradska J."/>
            <person name="Bulat T."/>
            <person name="Smidak R."/>
            <person name="Sarate P."/>
            <person name="Gangsoo J."/>
            <person name="Sialana F."/>
            <person name="Bilban M."/>
            <person name="Lubec G."/>
        </authorList>
    </citation>
    <scope>NUCLEOTIDE SEQUENCE</scope>
    <source>
        <tissue evidence="3">Skin</tissue>
    </source>
</reference>
<feature type="compositionally biased region" description="Polar residues" evidence="2">
    <location>
        <begin position="126"/>
        <end position="138"/>
    </location>
</feature>
<name>A0A0B6ZGT1_9EUPU</name>